<gene>
    <name evidence="2" type="ORF">BU23DRAFT_574980</name>
</gene>
<feature type="compositionally biased region" description="Low complexity" evidence="1">
    <location>
        <begin position="8"/>
        <end position="25"/>
    </location>
</feature>
<organism evidence="2 3">
    <name type="scientific">Bimuria novae-zelandiae CBS 107.79</name>
    <dbReference type="NCBI Taxonomy" id="1447943"/>
    <lineage>
        <taxon>Eukaryota</taxon>
        <taxon>Fungi</taxon>
        <taxon>Dikarya</taxon>
        <taxon>Ascomycota</taxon>
        <taxon>Pezizomycotina</taxon>
        <taxon>Dothideomycetes</taxon>
        <taxon>Pleosporomycetidae</taxon>
        <taxon>Pleosporales</taxon>
        <taxon>Massarineae</taxon>
        <taxon>Didymosphaeriaceae</taxon>
        <taxon>Bimuria</taxon>
    </lineage>
</organism>
<dbReference type="EMBL" id="ML976764">
    <property type="protein sequence ID" value="KAF1965369.1"/>
    <property type="molecule type" value="Genomic_DNA"/>
</dbReference>
<reference evidence="2" key="1">
    <citation type="journal article" date="2020" name="Stud. Mycol.">
        <title>101 Dothideomycetes genomes: a test case for predicting lifestyles and emergence of pathogens.</title>
        <authorList>
            <person name="Haridas S."/>
            <person name="Albert R."/>
            <person name="Binder M."/>
            <person name="Bloem J."/>
            <person name="Labutti K."/>
            <person name="Salamov A."/>
            <person name="Andreopoulos B."/>
            <person name="Baker S."/>
            <person name="Barry K."/>
            <person name="Bills G."/>
            <person name="Bluhm B."/>
            <person name="Cannon C."/>
            <person name="Castanera R."/>
            <person name="Culley D."/>
            <person name="Daum C."/>
            <person name="Ezra D."/>
            <person name="Gonzalez J."/>
            <person name="Henrissat B."/>
            <person name="Kuo A."/>
            <person name="Liang C."/>
            <person name="Lipzen A."/>
            <person name="Lutzoni F."/>
            <person name="Magnuson J."/>
            <person name="Mondo S."/>
            <person name="Nolan M."/>
            <person name="Ohm R."/>
            <person name="Pangilinan J."/>
            <person name="Park H.-J."/>
            <person name="Ramirez L."/>
            <person name="Alfaro M."/>
            <person name="Sun H."/>
            <person name="Tritt A."/>
            <person name="Yoshinaga Y."/>
            <person name="Zwiers L.-H."/>
            <person name="Turgeon B."/>
            <person name="Goodwin S."/>
            <person name="Spatafora J."/>
            <person name="Crous P."/>
            <person name="Grigoriev I."/>
        </authorList>
    </citation>
    <scope>NUCLEOTIDE SEQUENCE</scope>
    <source>
        <strain evidence="2">CBS 107.79</strain>
    </source>
</reference>
<feature type="region of interest" description="Disordered" evidence="1">
    <location>
        <begin position="1"/>
        <end position="25"/>
    </location>
</feature>
<dbReference type="Proteomes" id="UP000800036">
    <property type="component" value="Unassembled WGS sequence"/>
</dbReference>
<feature type="compositionally biased region" description="Acidic residues" evidence="1">
    <location>
        <begin position="120"/>
        <end position="130"/>
    </location>
</feature>
<proteinExistence type="predicted"/>
<dbReference type="AlphaFoldDB" id="A0A6A5UN69"/>
<feature type="region of interest" description="Disordered" evidence="1">
    <location>
        <begin position="89"/>
        <end position="150"/>
    </location>
</feature>
<accession>A0A6A5UN69</accession>
<keyword evidence="3" id="KW-1185">Reference proteome</keyword>
<evidence type="ECO:0000313" key="3">
    <source>
        <dbReference type="Proteomes" id="UP000800036"/>
    </source>
</evidence>
<evidence type="ECO:0000256" key="1">
    <source>
        <dbReference type="SAM" id="MobiDB-lite"/>
    </source>
</evidence>
<protein>
    <submittedName>
        <fullName evidence="2">Uncharacterized protein</fullName>
    </submittedName>
</protein>
<evidence type="ECO:0000313" key="2">
    <source>
        <dbReference type="EMBL" id="KAF1965369.1"/>
    </source>
</evidence>
<sequence length="150" mass="15712">MCRMTGFTTCSASRRGSASRSTTRSFPNQWALRSILKGAPRGNSTHSGRWILYSASTTFGTDPAENRGLIQGRAGVGHAQGCEVGHVQDCSGAGPAAGNSWEGCGVYPPGGQEPVVPGANEDDDDSDNDSDFGFQDGMDPPDGPKPEYEV</sequence>
<name>A0A6A5UN69_9PLEO</name>